<feature type="transmembrane region" description="Helical" evidence="6">
    <location>
        <begin position="545"/>
        <end position="566"/>
    </location>
</feature>
<feature type="signal peptide" evidence="7">
    <location>
        <begin position="1"/>
        <end position="22"/>
    </location>
</feature>
<dbReference type="Pfam" id="PF00003">
    <property type="entry name" value="7tm_3"/>
    <property type="match status" value="1"/>
</dbReference>
<dbReference type="InterPro" id="IPR050726">
    <property type="entry name" value="mGluR"/>
</dbReference>
<keyword evidence="3 6" id="KW-1133">Transmembrane helix</keyword>
<evidence type="ECO:0000256" key="1">
    <source>
        <dbReference type="ARBA" id="ARBA00004141"/>
    </source>
</evidence>
<feature type="transmembrane region" description="Helical" evidence="6">
    <location>
        <begin position="433"/>
        <end position="457"/>
    </location>
</feature>
<dbReference type="GO" id="GO:0005118">
    <property type="term" value="F:sevenless binding"/>
    <property type="evidence" value="ECO:0007669"/>
    <property type="project" value="InterPro"/>
</dbReference>
<dbReference type="SUPFAM" id="SSF53822">
    <property type="entry name" value="Periplasmic binding protein-like I"/>
    <property type="match status" value="1"/>
</dbReference>
<sequence length="772" mass="88015">MAKVATVLALILMFAMTTSVFSTNQICNQTQALYSLPGNVTLIALFDVHHSKDCTMPTKKGKDYTDIVLTVINRIRNLNYIDGIEIGVLIYDTCSSPQTAYKAVVEAMVSIDCERSISLGVFTTSKIGGYLSPLLRSLKIPLHTVVNPLEDDMMINLAATLAAGLGWTQIDHVITSDIETADNFLNISTYFRLCVLSKHDVSDVSERHIKEGDTTIVMIKWKDMKDNPMINYGNMIYVPIGGYTDIKSDYIPMNAYIIEGSKMEHNHIMNNSTEIFTLNAPEVLQTVSDLLQIFNDLKHHLFCNGSIICNNFTKQWYNNTRHQSNIVFKNPDVLNLLLQFFELEEFSFDVFTIKQKKDILSFNDIGAFVVIKESLVLVFETSNLTSLELCRSDLSDNKTGKDCSQCINYAEIYDQYYKDHEYDYLFTIRSEPWVAAVISIAFVGFNCCISILVFMIYRICKGDILEGNPLLSIFMVLSIMFMYLDIIPYAIKMEYKNPYTDHFHCIVKYIGTNTCFALLFSLMLARCVMLFSCDREGGFMSHINGYHQTCLWMFMFLVQIALNVQYSVLDFGFFTFEQCFLMSKQYFFIISLSYNFFLLFLLIISLPFIYKSKRNYKEGLFFSLGIFVIVFVWLGWCLAFILLNETWKDVSIVIGLIGTATAILVTIFIPRTYLMTIGIVREHMASALPSIAYTSATNLSQVNYRSTQTLYDSINAISIANQGPTNLNYYAERSTTPATAKMDTTRARGVRENEHTYEQYGTPPSPMVVTRF</sequence>
<feature type="transmembrane region" description="Helical" evidence="6">
    <location>
        <begin position="586"/>
        <end position="609"/>
    </location>
</feature>
<dbReference type="InterPro" id="IPR028082">
    <property type="entry name" value="Peripla_BP_I"/>
</dbReference>
<dbReference type="PANTHER" id="PTHR24060">
    <property type="entry name" value="METABOTROPIC GLUTAMATE RECEPTOR"/>
    <property type="match status" value="1"/>
</dbReference>
<evidence type="ECO:0000256" key="7">
    <source>
        <dbReference type="SAM" id="SignalP"/>
    </source>
</evidence>
<proteinExistence type="predicted"/>
<dbReference type="AlphaFoldDB" id="A0A1B6C8H8"/>
<name>A0A1B6C8H8_9HEMI</name>
<keyword evidence="5" id="KW-0325">Glycoprotein</keyword>
<feature type="transmembrane region" description="Helical" evidence="6">
    <location>
        <begin position="650"/>
        <end position="669"/>
    </location>
</feature>
<dbReference type="PRINTS" id="PR01223">
    <property type="entry name" value="BRIDEOF7LESS"/>
</dbReference>
<dbReference type="EMBL" id="GEDC01027505">
    <property type="protein sequence ID" value="JAS09793.1"/>
    <property type="molecule type" value="Transcribed_RNA"/>
</dbReference>
<feature type="transmembrane region" description="Helical" evidence="6">
    <location>
        <begin position="469"/>
        <end position="491"/>
    </location>
</feature>
<dbReference type="GO" id="GO:0007601">
    <property type="term" value="P:visual perception"/>
    <property type="evidence" value="ECO:0007669"/>
    <property type="project" value="InterPro"/>
</dbReference>
<keyword evidence="4 6" id="KW-0472">Membrane</keyword>
<dbReference type="GO" id="GO:0004930">
    <property type="term" value="F:G protein-coupled receptor activity"/>
    <property type="evidence" value="ECO:0007669"/>
    <property type="project" value="InterPro"/>
</dbReference>
<dbReference type="Gene3D" id="3.40.50.2300">
    <property type="match status" value="1"/>
</dbReference>
<organism evidence="9">
    <name type="scientific">Clastoptera arizonana</name>
    <name type="common">Arizona spittle bug</name>
    <dbReference type="NCBI Taxonomy" id="38151"/>
    <lineage>
        <taxon>Eukaryota</taxon>
        <taxon>Metazoa</taxon>
        <taxon>Ecdysozoa</taxon>
        <taxon>Arthropoda</taxon>
        <taxon>Hexapoda</taxon>
        <taxon>Insecta</taxon>
        <taxon>Pterygota</taxon>
        <taxon>Neoptera</taxon>
        <taxon>Paraneoptera</taxon>
        <taxon>Hemiptera</taxon>
        <taxon>Auchenorrhyncha</taxon>
        <taxon>Cercopoidea</taxon>
        <taxon>Clastopteridae</taxon>
        <taxon>Clastoptera</taxon>
    </lineage>
</organism>
<evidence type="ECO:0000256" key="5">
    <source>
        <dbReference type="ARBA" id="ARBA00023180"/>
    </source>
</evidence>
<keyword evidence="7" id="KW-0732">Signal</keyword>
<protein>
    <recommendedName>
        <fullName evidence="8">G-protein coupled receptors family 3 profile domain-containing protein</fullName>
    </recommendedName>
</protein>
<dbReference type="GO" id="GO:0016020">
    <property type="term" value="C:membrane"/>
    <property type="evidence" value="ECO:0007669"/>
    <property type="project" value="UniProtKB-SubCell"/>
</dbReference>
<feature type="domain" description="G-protein coupled receptors family 3 profile" evidence="8">
    <location>
        <begin position="579"/>
        <end position="675"/>
    </location>
</feature>
<feature type="transmembrane region" description="Helical" evidence="6">
    <location>
        <begin position="511"/>
        <end position="533"/>
    </location>
</feature>
<feature type="transmembrane region" description="Helical" evidence="6">
    <location>
        <begin position="621"/>
        <end position="644"/>
    </location>
</feature>
<dbReference type="InterPro" id="IPR002956">
    <property type="entry name" value="Bride_of_7less"/>
</dbReference>
<feature type="chain" id="PRO_5008580203" description="G-protein coupled receptors family 3 profile domain-containing protein" evidence="7">
    <location>
        <begin position="23"/>
        <end position="772"/>
    </location>
</feature>
<evidence type="ECO:0000256" key="2">
    <source>
        <dbReference type="ARBA" id="ARBA00022692"/>
    </source>
</evidence>
<dbReference type="InterPro" id="IPR017978">
    <property type="entry name" value="GPCR_3_C"/>
</dbReference>
<accession>A0A1B6C8H8</accession>
<evidence type="ECO:0000313" key="9">
    <source>
        <dbReference type="EMBL" id="JAS09793.1"/>
    </source>
</evidence>
<comment type="subcellular location">
    <subcellularLocation>
        <location evidence="1">Membrane</location>
        <topology evidence="1">Multi-pass membrane protein</topology>
    </subcellularLocation>
</comment>
<evidence type="ECO:0000259" key="8">
    <source>
        <dbReference type="PROSITE" id="PS50259"/>
    </source>
</evidence>
<keyword evidence="2 6" id="KW-0812">Transmembrane</keyword>
<gene>
    <name evidence="9" type="ORF">g.685</name>
</gene>
<dbReference type="PROSITE" id="PS50259">
    <property type="entry name" value="G_PROTEIN_RECEP_F3_4"/>
    <property type="match status" value="1"/>
</dbReference>
<evidence type="ECO:0000256" key="3">
    <source>
        <dbReference type="ARBA" id="ARBA00022989"/>
    </source>
</evidence>
<reference evidence="9" key="1">
    <citation type="submission" date="2015-12" db="EMBL/GenBank/DDBJ databases">
        <title>De novo transcriptome assembly of four potential Pierce s Disease insect vectors from Arizona vineyards.</title>
        <authorList>
            <person name="Tassone E.E."/>
        </authorList>
    </citation>
    <scope>NUCLEOTIDE SEQUENCE</scope>
</reference>
<evidence type="ECO:0000256" key="6">
    <source>
        <dbReference type="SAM" id="Phobius"/>
    </source>
</evidence>
<evidence type="ECO:0000256" key="4">
    <source>
        <dbReference type="ARBA" id="ARBA00023136"/>
    </source>
</evidence>